<comment type="caution">
    <text evidence="1">The sequence shown here is derived from an EMBL/GenBank/DDBJ whole genome shotgun (WGS) entry which is preliminary data.</text>
</comment>
<protein>
    <submittedName>
        <fullName evidence="1">Uncharacterized protein</fullName>
    </submittedName>
</protein>
<evidence type="ECO:0000313" key="1">
    <source>
        <dbReference type="EMBL" id="KAK1864143.1"/>
    </source>
</evidence>
<reference evidence="1" key="1">
    <citation type="submission" date="2019-11" db="EMBL/GenBank/DDBJ databases">
        <title>Nori genome reveals adaptations in red seaweeds to the harsh intertidal environment.</title>
        <authorList>
            <person name="Wang D."/>
            <person name="Mao Y."/>
        </authorList>
    </citation>
    <scope>NUCLEOTIDE SEQUENCE</scope>
    <source>
        <tissue evidence="1">Gametophyte</tissue>
    </source>
</reference>
<proteinExistence type="predicted"/>
<keyword evidence="2" id="KW-1185">Reference proteome</keyword>
<accession>A0ACC3C213</accession>
<name>A0ACC3C213_PYRYE</name>
<dbReference type="EMBL" id="CM020619">
    <property type="protein sequence ID" value="KAK1864143.1"/>
    <property type="molecule type" value="Genomic_DNA"/>
</dbReference>
<sequence length="459" mass="45457">MKLRNEVVQQCLYRSIEINSPSWLGTAVKNAARAHMPWRVLAGVGPPRAGSTTPPARLPRVPPRRCRGGCVCVLGVTCGAGVSPPVDEPGRLLLPSLFLLPPPPLRCLSSLRRTHARTVLRGWGFPSRPWCNVCSLPSFPFSACPLPHARSAVHSPRPLRSFVPAGEATGSPPPPQPPAPLPFLPPLLPRVVGGGIPSRPRSAMEPPPTALTMDAFSPPPAAAVPAPPLPPAAAAATAAAAAAAAAGAYTPPPVGAGLGTLPAVAPSPVDQMRALMAASGGPPYFPSPPAPGTSGPVGDSTGGGGGGGGGVGVSGGSVAAAAVAAVAAVAAAGEGGDLSGSGGSGGPHPDGEGGGGGGSGAGSGAPSLSTAGGGGGRAGGGAVGGGRARTDADRKSRERARVLRNRELARVSNERRKGKIKAMETELASMRESVTELEFSIRGLEEQNGLLKRALGDAP</sequence>
<evidence type="ECO:0000313" key="2">
    <source>
        <dbReference type="Proteomes" id="UP000798662"/>
    </source>
</evidence>
<organism evidence="1 2">
    <name type="scientific">Pyropia yezoensis</name>
    <name type="common">Susabi-nori</name>
    <name type="synonym">Porphyra yezoensis</name>
    <dbReference type="NCBI Taxonomy" id="2788"/>
    <lineage>
        <taxon>Eukaryota</taxon>
        <taxon>Rhodophyta</taxon>
        <taxon>Bangiophyceae</taxon>
        <taxon>Bangiales</taxon>
        <taxon>Bangiaceae</taxon>
        <taxon>Pyropia</taxon>
    </lineage>
</organism>
<dbReference type="Proteomes" id="UP000798662">
    <property type="component" value="Chromosome 2"/>
</dbReference>
<gene>
    <name evidence="1" type="ORF">I4F81_006693</name>
</gene>